<dbReference type="SUPFAM" id="SSF56935">
    <property type="entry name" value="Porins"/>
    <property type="match status" value="1"/>
</dbReference>
<evidence type="ECO:0000256" key="8">
    <source>
        <dbReference type="SAM" id="SignalP"/>
    </source>
</evidence>
<evidence type="ECO:0000256" key="3">
    <source>
        <dbReference type="ARBA" id="ARBA00022452"/>
    </source>
</evidence>
<keyword evidence="3" id="KW-1134">Transmembrane beta strand</keyword>
<keyword evidence="6" id="KW-0472">Membrane</keyword>
<reference evidence="9 10" key="1">
    <citation type="submission" date="2013-04" db="EMBL/GenBank/DDBJ databases">
        <title>Oceanococcus atlanticus 22II-S10r2 Genome Sequencing.</title>
        <authorList>
            <person name="Lai Q."/>
            <person name="Li G."/>
            <person name="Shao Z."/>
        </authorList>
    </citation>
    <scope>NUCLEOTIDE SEQUENCE [LARGE SCALE GENOMIC DNA]</scope>
    <source>
        <strain evidence="9 10">22II-S10r2</strain>
    </source>
</reference>
<dbReference type="PANTHER" id="PTHR35093:SF8">
    <property type="entry name" value="OUTER MEMBRANE PROTEIN NMB0088-RELATED"/>
    <property type="match status" value="1"/>
</dbReference>
<evidence type="ECO:0000256" key="7">
    <source>
        <dbReference type="ARBA" id="ARBA00023237"/>
    </source>
</evidence>
<dbReference type="STRING" id="1317117.ATO7_08427"/>
<keyword evidence="4" id="KW-0812">Transmembrane</keyword>
<accession>A0A1Y1SDQ8</accession>
<feature type="signal peptide" evidence="8">
    <location>
        <begin position="1"/>
        <end position="20"/>
    </location>
</feature>
<dbReference type="Pfam" id="PF03349">
    <property type="entry name" value="Toluene_X"/>
    <property type="match status" value="1"/>
</dbReference>
<comment type="caution">
    <text evidence="9">The sequence shown here is derived from an EMBL/GenBank/DDBJ whole genome shotgun (WGS) entry which is preliminary data.</text>
</comment>
<keyword evidence="5 8" id="KW-0732">Signal</keyword>
<dbReference type="Gene3D" id="2.40.160.60">
    <property type="entry name" value="Outer membrane protein transport protein (OMPP1/FadL/TodX)"/>
    <property type="match status" value="1"/>
</dbReference>
<proteinExistence type="inferred from homology"/>
<comment type="subcellular location">
    <subcellularLocation>
        <location evidence="1">Cell outer membrane</location>
        <topology evidence="1">Multi-pass membrane protein</topology>
    </subcellularLocation>
</comment>
<evidence type="ECO:0000313" key="9">
    <source>
        <dbReference type="EMBL" id="ORE87051.1"/>
    </source>
</evidence>
<dbReference type="PANTHER" id="PTHR35093">
    <property type="entry name" value="OUTER MEMBRANE PROTEIN NMB0088-RELATED"/>
    <property type="match status" value="1"/>
</dbReference>
<dbReference type="AlphaFoldDB" id="A0A1Y1SDQ8"/>
<dbReference type="GO" id="GO:0015483">
    <property type="term" value="F:long-chain fatty acid transporting porin activity"/>
    <property type="evidence" value="ECO:0007669"/>
    <property type="project" value="TreeGrafter"/>
</dbReference>
<dbReference type="InterPro" id="IPR005017">
    <property type="entry name" value="OMPP1/FadL/TodX"/>
</dbReference>
<dbReference type="RefSeq" id="WP_083561257.1">
    <property type="nucleotide sequence ID" value="NZ_AQQV01000002.1"/>
</dbReference>
<sequence>MSVSRAALVLLLGLPTLVHATNGYFSHGTSATQKAMAGAGTALPADAFIGTLNPAGAVWMGDAFEVGLSLFSPQRDYSASARGDDANNGIFLIQPIDQHRSHNEFFPIPALSYNRAWGDRASWGIALYGNGGMNTEYNGNLATFGQGLTGFEAECEGGFGGGRATGADNAGFCGGRGDDRFGVDLIVMFVAPTFSYKLNERISLGISPLLAMSRFASYGLEAFGKFSNAPGQVSNQGHDLAYGGGARVGVLTKLLPGVTLGGSYQSRVWMTEFEDYQGLFAEQGDFDIPSNWNVGVALRLTHAHTLAVDYQRINYSEIDSVGLPFDANDFVNNCAIPRLLAGFGFGQVNDSDACLGADSGPGFGWQDMSVWKFGYQYDAGRYKFRAGYSRTDQPIDESQVLFNVLAPGVIEEHFTLGLGVEWSKNFFVDVALMYAPERPVSGPNPLSNTDANLLGLFGQGLGLGGVTGVIGQDTSQAFGADPDDQVLRLNMRQYEATISFGWRY</sequence>
<protein>
    <submittedName>
        <fullName evidence="9">SalD</fullName>
    </submittedName>
</protein>
<gene>
    <name evidence="9" type="ORF">ATO7_08427</name>
</gene>
<keyword evidence="7" id="KW-0998">Cell outer membrane</keyword>
<dbReference type="OrthoDB" id="19849at2"/>
<evidence type="ECO:0000256" key="6">
    <source>
        <dbReference type="ARBA" id="ARBA00023136"/>
    </source>
</evidence>
<evidence type="ECO:0000256" key="4">
    <source>
        <dbReference type="ARBA" id="ARBA00022692"/>
    </source>
</evidence>
<comment type="similarity">
    <text evidence="2">Belongs to the OmpP1/FadL family.</text>
</comment>
<dbReference type="GO" id="GO:0009279">
    <property type="term" value="C:cell outer membrane"/>
    <property type="evidence" value="ECO:0007669"/>
    <property type="project" value="UniProtKB-SubCell"/>
</dbReference>
<keyword evidence="10" id="KW-1185">Reference proteome</keyword>
<name>A0A1Y1SDQ8_9GAMM</name>
<feature type="chain" id="PRO_5012259912" evidence="8">
    <location>
        <begin position="21"/>
        <end position="504"/>
    </location>
</feature>
<evidence type="ECO:0000256" key="2">
    <source>
        <dbReference type="ARBA" id="ARBA00008163"/>
    </source>
</evidence>
<evidence type="ECO:0000313" key="10">
    <source>
        <dbReference type="Proteomes" id="UP000192342"/>
    </source>
</evidence>
<organism evidence="9 10">
    <name type="scientific">Oceanococcus atlanticus</name>
    <dbReference type="NCBI Taxonomy" id="1317117"/>
    <lineage>
        <taxon>Bacteria</taxon>
        <taxon>Pseudomonadati</taxon>
        <taxon>Pseudomonadota</taxon>
        <taxon>Gammaproteobacteria</taxon>
        <taxon>Chromatiales</taxon>
        <taxon>Oceanococcaceae</taxon>
        <taxon>Oceanococcus</taxon>
    </lineage>
</organism>
<evidence type="ECO:0000256" key="5">
    <source>
        <dbReference type="ARBA" id="ARBA00022729"/>
    </source>
</evidence>
<dbReference type="Proteomes" id="UP000192342">
    <property type="component" value="Unassembled WGS sequence"/>
</dbReference>
<dbReference type="EMBL" id="AQQV01000002">
    <property type="protein sequence ID" value="ORE87051.1"/>
    <property type="molecule type" value="Genomic_DNA"/>
</dbReference>
<evidence type="ECO:0000256" key="1">
    <source>
        <dbReference type="ARBA" id="ARBA00004571"/>
    </source>
</evidence>